<dbReference type="RefSeq" id="WP_025423261.1">
    <property type="nucleotide sequence ID" value="NZ_CP006569.1"/>
</dbReference>
<evidence type="ECO:0000313" key="7">
    <source>
        <dbReference type="Proteomes" id="UP000019028"/>
    </source>
</evidence>
<dbReference type="EMBL" id="CP006569">
    <property type="protein sequence ID" value="AHF78122.1"/>
    <property type="molecule type" value="Genomic_DNA"/>
</dbReference>
<evidence type="ECO:0000259" key="4">
    <source>
        <dbReference type="Pfam" id="PF05426"/>
    </source>
</evidence>
<evidence type="ECO:0000313" key="6">
    <source>
        <dbReference type="EMBL" id="AHF78122.1"/>
    </source>
</evidence>
<keyword evidence="1 3" id="KW-0732">Signal</keyword>
<keyword evidence="2" id="KW-0456">Lyase</keyword>
<dbReference type="EMBL" id="JX444572">
    <property type="protein sequence ID" value="AFW03770.1"/>
    <property type="molecule type" value="Genomic_DNA"/>
</dbReference>
<reference evidence="6 7" key="2">
    <citation type="journal article" date="2014" name="Genome Biol. Evol.">
        <title>Genome degeneration and adaptation in a nascent stage of symbiosis.</title>
        <authorList>
            <person name="Oakeson K.F."/>
            <person name="Gil R."/>
            <person name="Clayton A.L."/>
            <person name="Dunn D.M."/>
            <person name="von Niederhausern A.C."/>
            <person name="Hamil C."/>
            <person name="Aoyagi A."/>
            <person name="Duval B."/>
            <person name="Baca A."/>
            <person name="Silva F.J."/>
            <person name="Vallier A."/>
            <person name="Jackson D.G."/>
            <person name="Latorre A."/>
            <person name="Weiss R.B."/>
            <person name="Heddi A."/>
            <person name="Moya A."/>
            <person name="Dale C."/>
        </authorList>
    </citation>
    <scope>NUCLEOTIDE SEQUENCE [LARGE SCALE GENOMIC DNA]</scope>
    <source>
        <strain evidence="6 7">HS1</strain>
    </source>
</reference>
<gene>
    <name evidence="6" type="ORF">Sant_3116</name>
</gene>
<evidence type="ECO:0000256" key="1">
    <source>
        <dbReference type="ARBA" id="ARBA00022729"/>
    </source>
</evidence>
<dbReference type="AlphaFoldDB" id="K7TG72"/>
<feature type="domain" description="Alginate lyase" evidence="4">
    <location>
        <begin position="37"/>
        <end position="281"/>
    </location>
</feature>
<accession>K7TG72</accession>
<dbReference type="PATRIC" id="fig|1239307.3.peg.3440"/>
<reference evidence="5" key="3">
    <citation type="journal article" date="2015" name="Int. J. Syst. Evol. Microbiol.">
        <title>Phenotypic characterization of Sodalis praecaptivus sp. nov., a close non-insect-associated member of the Sodalis-allied lineage of insect endosymbionts.</title>
        <authorList>
            <person name="Chari A."/>
            <person name="Oakeson K.F."/>
            <person name="Enomoto S."/>
            <person name="Jackson D.G."/>
            <person name="Fisher M.A."/>
            <person name="Dale C."/>
        </authorList>
    </citation>
    <scope>NUCLEOTIDE SEQUENCE</scope>
    <source>
        <strain evidence="5">HS</strain>
    </source>
</reference>
<dbReference type="GO" id="GO:0042597">
    <property type="term" value="C:periplasmic space"/>
    <property type="evidence" value="ECO:0007669"/>
    <property type="project" value="InterPro"/>
</dbReference>
<evidence type="ECO:0000256" key="3">
    <source>
        <dbReference type="SAM" id="SignalP"/>
    </source>
</evidence>
<dbReference type="HOGENOM" id="CLU_048396_0_0_6"/>
<dbReference type="SUPFAM" id="SSF48230">
    <property type="entry name" value="Chondroitin AC/alginate lyase"/>
    <property type="match status" value="1"/>
</dbReference>
<proteinExistence type="predicted"/>
<evidence type="ECO:0000256" key="2">
    <source>
        <dbReference type="ARBA" id="ARBA00023239"/>
    </source>
</evidence>
<dbReference type="Proteomes" id="UP000019028">
    <property type="component" value="Chromosome"/>
</dbReference>
<dbReference type="InterPro" id="IPR008397">
    <property type="entry name" value="Alginate_lyase_dom"/>
</dbReference>
<dbReference type="KEGG" id="sod:Sant_3116"/>
<dbReference type="Pfam" id="PF05426">
    <property type="entry name" value="Alginate_lyase"/>
    <property type="match status" value="1"/>
</dbReference>
<sequence>MMIRYRLCRGILTAAALVAALAGYAAQPTPLASSALQRQTSSLHHAVLYARHHEPQPIPRLHTEGTLPHHGIYDQSVQAKKDLPLMLKNALAWQAGIDGEEGLRQARRYVLAWVTTWQPTANPIDETQCGQLVETWQRIRSQVPASERQTVDRFLTRWADSYLRRIAQANQAMIWRNNWQSHRIKLLTLIAVATDNARLFDQSRALFRQQIARNMTKTGVTVDYEDRDALHYVVYDLQPLVDAALAARGQGEDWYHWRADNGASLAQAIHWLLPYVNGEKTHPEFVHSRVKFDRTRANAGIKGFTGNFDARNASDLLWSATLFDRTLGPVAKALSPQPPLSVAGAFSLHGTPLL</sequence>
<feature type="signal peptide" evidence="3">
    <location>
        <begin position="1"/>
        <end position="25"/>
    </location>
</feature>
<reference evidence="5" key="1">
    <citation type="submission" date="2012-07" db="EMBL/GenBank/DDBJ databases">
        <title>A Novel Human-Wound Derived Bacterium Provides Insights into the Evolutionary Origins of Mutualistic Insect-Bacterial Symbioses.</title>
        <authorList>
            <person name="Clayton A.L."/>
            <person name="Oakeson K.F."/>
            <person name="Gutin M."/>
            <person name="Pontes A."/>
            <person name="Dunn D.M."/>
            <person name="von Niederhausern A.C."/>
            <person name="Weiss R.B."/>
            <person name="Fisher M."/>
            <person name="Dale C."/>
        </authorList>
    </citation>
    <scope>NUCLEOTIDE SEQUENCE</scope>
    <source>
        <strain evidence="5">HS</strain>
    </source>
</reference>
<dbReference type="Gene3D" id="1.50.10.100">
    <property type="entry name" value="Chondroitin AC/alginate lyase"/>
    <property type="match status" value="1"/>
</dbReference>
<protein>
    <recommendedName>
        <fullName evidence="4">Alginate lyase domain-containing protein</fullName>
    </recommendedName>
</protein>
<dbReference type="InterPro" id="IPR008929">
    <property type="entry name" value="Chondroitin_lyas"/>
</dbReference>
<name>K7TG72_9GAMM</name>
<dbReference type="GO" id="GO:0016829">
    <property type="term" value="F:lyase activity"/>
    <property type="evidence" value="ECO:0007669"/>
    <property type="project" value="UniProtKB-KW"/>
</dbReference>
<feature type="chain" id="PRO_5008421057" description="Alginate lyase domain-containing protein" evidence="3">
    <location>
        <begin position="26"/>
        <end position="354"/>
    </location>
</feature>
<evidence type="ECO:0000313" key="5">
    <source>
        <dbReference type="EMBL" id="AFW03770.1"/>
    </source>
</evidence>
<organism evidence="5">
    <name type="scientific">Sodalis praecaptivus</name>
    <dbReference type="NCBI Taxonomy" id="1239307"/>
    <lineage>
        <taxon>Bacteria</taxon>
        <taxon>Pseudomonadati</taxon>
        <taxon>Pseudomonadota</taxon>
        <taxon>Gammaproteobacteria</taxon>
        <taxon>Enterobacterales</taxon>
        <taxon>Bruguierivoracaceae</taxon>
        <taxon>Sodalis</taxon>
    </lineage>
</organism>
<keyword evidence="7" id="KW-1185">Reference proteome</keyword>